<evidence type="ECO:0000313" key="2">
    <source>
        <dbReference type="Proteomes" id="UP001497516"/>
    </source>
</evidence>
<keyword evidence="2" id="KW-1185">Reference proteome</keyword>
<sequence length="79" mass="8819">MRVGFASYVWENIMETSGDVWKLARVDPGCRACVSFWKIGGFQVRCLPILSPVSLQLGFALKHGSRTFTPLQVRMCVGI</sequence>
<gene>
    <name evidence="1" type="ORF">LTRI10_LOCUS19231</name>
</gene>
<accession>A0AAV2DVN6</accession>
<name>A0AAV2DVN6_9ROSI</name>
<dbReference type="AlphaFoldDB" id="A0AAV2DVN6"/>
<protein>
    <submittedName>
        <fullName evidence="1">Uncharacterized protein</fullName>
    </submittedName>
</protein>
<dbReference type="EMBL" id="OZ034816">
    <property type="protein sequence ID" value="CAL1377593.1"/>
    <property type="molecule type" value="Genomic_DNA"/>
</dbReference>
<reference evidence="1 2" key="1">
    <citation type="submission" date="2024-04" db="EMBL/GenBank/DDBJ databases">
        <authorList>
            <person name="Fracassetti M."/>
        </authorList>
    </citation>
    <scope>NUCLEOTIDE SEQUENCE [LARGE SCALE GENOMIC DNA]</scope>
</reference>
<organism evidence="1 2">
    <name type="scientific">Linum trigynum</name>
    <dbReference type="NCBI Taxonomy" id="586398"/>
    <lineage>
        <taxon>Eukaryota</taxon>
        <taxon>Viridiplantae</taxon>
        <taxon>Streptophyta</taxon>
        <taxon>Embryophyta</taxon>
        <taxon>Tracheophyta</taxon>
        <taxon>Spermatophyta</taxon>
        <taxon>Magnoliopsida</taxon>
        <taxon>eudicotyledons</taxon>
        <taxon>Gunneridae</taxon>
        <taxon>Pentapetalae</taxon>
        <taxon>rosids</taxon>
        <taxon>fabids</taxon>
        <taxon>Malpighiales</taxon>
        <taxon>Linaceae</taxon>
        <taxon>Linum</taxon>
    </lineage>
</organism>
<evidence type="ECO:0000313" key="1">
    <source>
        <dbReference type="EMBL" id="CAL1377593.1"/>
    </source>
</evidence>
<dbReference type="Proteomes" id="UP001497516">
    <property type="component" value="Chromosome 3"/>
</dbReference>
<proteinExistence type="predicted"/>